<sequence length="140" mass="15443">MNVVVIGCGRFGGYLIRALSKSPDPPYIIAVDRQERALAELATEFRGFTLIKDASDLSVLDEARLSRADALFLSTGDANLNFMLAHIAQELYKVPRVVVVESDAERREVLDCFAIATVDPMELAARQTVDRLSAEWGLKS</sequence>
<dbReference type="SUPFAM" id="SSF51735">
    <property type="entry name" value="NAD(P)-binding Rossmann-fold domains"/>
    <property type="match status" value="1"/>
</dbReference>
<accession>A0A4R1RXU3</accession>
<dbReference type="EMBL" id="SLUN01000007">
    <property type="protein sequence ID" value="TCL71561.1"/>
    <property type="molecule type" value="Genomic_DNA"/>
</dbReference>
<evidence type="ECO:0000259" key="1">
    <source>
        <dbReference type="PROSITE" id="PS51201"/>
    </source>
</evidence>
<dbReference type="Gene3D" id="3.40.50.720">
    <property type="entry name" value="NAD(P)-binding Rossmann-like Domain"/>
    <property type="match status" value="1"/>
</dbReference>
<dbReference type="InterPro" id="IPR036291">
    <property type="entry name" value="NAD(P)-bd_dom_sf"/>
</dbReference>
<dbReference type="InterPro" id="IPR003148">
    <property type="entry name" value="RCK_N"/>
</dbReference>
<organism evidence="2 3">
    <name type="scientific">Hydrogenispora ethanolica</name>
    <dbReference type="NCBI Taxonomy" id="1082276"/>
    <lineage>
        <taxon>Bacteria</taxon>
        <taxon>Bacillati</taxon>
        <taxon>Bacillota</taxon>
        <taxon>Hydrogenispora</taxon>
    </lineage>
</organism>
<name>A0A4R1RXU3_HYDET</name>
<reference evidence="2 3" key="1">
    <citation type="submission" date="2019-03" db="EMBL/GenBank/DDBJ databases">
        <title>Genomic Encyclopedia of Type Strains, Phase IV (KMG-IV): sequencing the most valuable type-strain genomes for metagenomic binning, comparative biology and taxonomic classification.</title>
        <authorList>
            <person name="Goeker M."/>
        </authorList>
    </citation>
    <scope>NUCLEOTIDE SEQUENCE [LARGE SCALE GENOMIC DNA]</scope>
    <source>
        <strain evidence="2 3">LX-B</strain>
    </source>
</reference>
<keyword evidence="3" id="KW-1185">Reference proteome</keyword>
<dbReference type="PANTHER" id="PTHR43833">
    <property type="entry name" value="POTASSIUM CHANNEL PROTEIN 2-RELATED-RELATED"/>
    <property type="match status" value="1"/>
</dbReference>
<dbReference type="RefSeq" id="WP_132013709.1">
    <property type="nucleotide sequence ID" value="NZ_SLUN01000007.1"/>
</dbReference>
<dbReference type="Pfam" id="PF02254">
    <property type="entry name" value="TrkA_N"/>
    <property type="match status" value="1"/>
</dbReference>
<dbReference type="GO" id="GO:0006813">
    <property type="term" value="P:potassium ion transport"/>
    <property type="evidence" value="ECO:0007669"/>
    <property type="project" value="InterPro"/>
</dbReference>
<gene>
    <name evidence="2" type="ORF">EDC14_100723</name>
</gene>
<evidence type="ECO:0000313" key="2">
    <source>
        <dbReference type="EMBL" id="TCL71561.1"/>
    </source>
</evidence>
<feature type="domain" description="RCK N-terminal" evidence="1">
    <location>
        <begin position="1"/>
        <end position="122"/>
    </location>
</feature>
<comment type="caution">
    <text evidence="2">The sequence shown here is derived from an EMBL/GenBank/DDBJ whole genome shotgun (WGS) entry which is preliminary data.</text>
</comment>
<dbReference type="OrthoDB" id="9775180at2"/>
<proteinExistence type="predicted"/>
<dbReference type="AlphaFoldDB" id="A0A4R1RXU3"/>
<dbReference type="Proteomes" id="UP000295008">
    <property type="component" value="Unassembled WGS sequence"/>
</dbReference>
<dbReference type="InterPro" id="IPR050721">
    <property type="entry name" value="Trk_Ktr_HKT_K-transport"/>
</dbReference>
<dbReference type="PROSITE" id="PS51201">
    <property type="entry name" value="RCK_N"/>
    <property type="match status" value="1"/>
</dbReference>
<evidence type="ECO:0000313" key="3">
    <source>
        <dbReference type="Proteomes" id="UP000295008"/>
    </source>
</evidence>
<protein>
    <submittedName>
        <fullName evidence="2">Trk system potassium uptake protein TrkA</fullName>
    </submittedName>
</protein>